<organism evidence="4 5">
    <name type="scientific">Dipodomys ordii</name>
    <name type="common">Ord's kangaroo rat</name>
    <dbReference type="NCBI Taxonomy" id="10020"/>
    <lineage>
        <taxon>Eukaryota</taxon>
        <taxon>Metazoa</taxon>
        <taxon>Chordata</taxon>
        <taxon>Craniata</taxon>
        <taxon>Vertebrata</taxon>
        <taxon>Euteleostomi</taxon>
        <taxon>Mammalia</taxon>
        <taxon>Eutheria</taxon>
        <taxon>Euarchontoglires</taxon>
        <taxon>Glires</taxon>
        <taxon>Rodentia</taxon>
        <taxon>Castorimorpha</taxon>
        <taxon>Heteromyidae</taxon>
        <taxon>Dipodomyinae</taxon>
        <taxon>Dipodomys</taxon>
    </lineage>
</organism>
<evidence type="ECO:0000256" key="2">
    <source>
        <dbReference type="SAM" id="MobiDB-lite"/>
    </source>
</evidence>
<reference evidence="5" key="1">
    <citation type="submission" date="2025-08" db="UniProtKB">
        <authorList>
            <consortium name="RefSeq"/>
        </authorList>
    </citation>
    <scope>IDENTIFICATION</scope>
    <source>
        <tissue evidence="5">Kidney</tissue>
    </source>
</reference>
<dbReference type="InterPro" id="IPR041899">
    <property type="entry name" value="MAGE_WH2"/>
</dbReference>
<dbReference type="KEGG" id="dord:105997633"/>
<dbReference type="Proteomes" id="UP000081671">
    <property type="component" value="Unplaced"/>
</dbReference>
<feature type="region of interest" description="Disordered" evidence="2">
    <location>
        <begin position="1"/>
        <end position="53"/>
    </location>
</feature>
<dbReference type="SMART" id="SM01392">
    <property type="entry name" value="MAGE_N"/>
    <property type="match status" value="1"/>
</dbReference>
<dbReference type="AlphaFoldDB" id="A0A1S3GHS7"/>
<sequence length="340" mass="38047">MSGGKRSQLHEEHQEEELCLAGGEEPNLQDAQATAGEEDEYPCSSFAVSGSTSPTSSTVGFPWKCQRVQPTCFPDVDVSCKYSDAGDESEVEECSSSSSTSPFLESLGNDPLATKVGMLVDFLLYKYKIKEPIKKAEMLKMVPKKSFPQILWRAAEHLDVFFGLCLKEIDPFGHTYAFVSNLDPSNEESVDESWDFSLMGLLMPILGVIFMNGSHASEEDMWQFLNVLGIYEGKKHPVFGDPRKLITEDLVQEKYLEYRQVPNSDPPYYEFLWGQKAHAQISKMKVLEYLAKVNGTVPGAYQSQYEDALRSEEEQIQARIAARLGTSDRASTQPSRSSQV</sequence>
<accession>A0A1S3GHS7</accession>
<evidence type="ECO:0000259" key="3">
    <source>
        <dbReference type="PROSITE" id="PS50838"/>
    </source>
</evidence>
<dbReference type="InterPro" id="IPR021072">
    <property type="entry name" value="MAGE_N"/>
</dbReference>
<name>A0A1S3GHS7_DIPOR</name>
<dbReference type="Pfam" id="PF01454">
    <property type="entry name" value="MAGE"/>
    <property type="match status" value="1"/>
</dbReference>
<dbReference type="GO" id="GO:0005634">
    <property type="term" value="C:nucleus"/>
    <property type="evidence" value="ECO:0007669"/>
    <property type="project" value="TreeGrafter"/>
</dbReference>
<dbReference type="GO" id="GO:0000122">
    <property type="term" value="P:negative regulation of transcription by RNA polymerase II"/>
    <property type="evidence" value="ECO:0007669"/>
    <property type="project" value="TreeGrafter"/>
</dbReference>
<dbReference type="Pfam" id="PF12440">
    <property type="entry name" value="MAGE_N"/>
    <property type="match status" value="1"/>
</dbReference>
<dbReference type="FunFam" id="1.10.10.1210:FF:000001">
    <property type="entry name" value="melanoma-associated antigen D1"/>
    <property type="match status" value="1"/>
</dbReference>
<dbReference type="PANTHER" id="PTHR11736:SF164">
    <property type="entry name" value="MELANOMA-ASSOCIATED ANTIGEN B1"/>
    <property type="match status" value="1"/>
</dbReference>
<proteinExistence type="predicted"/>
<dbReference type="OrthoDB" id="205198at2759"/>
<gene>
    <name evidence="5" type="primary">LOC105997633</name>
</gene>
<evidence type="ECO:0000313" key="4">
    <source>
        <dbReference type="Proteomes" id="UP000081671"/>
    </source>
</evidence>
<dbReference type="InterPro" id="IPR002190">
    <property type="entry name" value="MHD_dom"/>
</dbReference>
<dbReference type="RefSeq" id="XP_012887562.1">
    <property type="nucleotide sequence ID" value="XM_013032108.1"/>
</dbReference>
<dbReference type="PANTHER" id="PTHR11736">
    <property type="entry name" value="MELANOMA-ASSOCIATED ANTIGEN MAGE ANTIGEN"/>
    <property type="match status" value="1"/>
</dbReference>
<dbReference type="FunFam" id="1.10.10.1200:FF:000007">
    <property type="entry name" value="Melanoma-associated antigen C2"/>
    <property type="match status" value="1"/>
</dbReference>
<evidence type="ECO:0000256" key="1">
    <source>
        <dbReference type="ARBA" id="ARBA00084104"/>
    </source>
</evidence>
<dbReference type="InterPro" id="IPR037445">
    <property type="entry name" value="MAGE"/>
</dbReference>
<dbReference type="InParanoid" id="A0A1S3GHS7"/>
<dbReference type="Gene3D" id="1.10.10.1210">
    <property type="entry name" value="MAGE homology domain, winged helix WH2 motif"/>
    <property type="match status" value="1"/>
</dbReference>
<dbReference type="SMART" id="SM01373">
    <property type="entry name" value="MAGE"/>
    <property type="match status" value="1"/>
</dbReference>
<keyword evidence="4" id="KW-1185">Reference proteome</keyword>
<dbReference type="GeneID" id="105997633"/>
<dbReference type="InterPro" id="IPR041898">
    <property type="entry name" value="MAGE_WH1"/>
</dbReference>
<evidence type="ECO:0000313" key="5">
    <source>
        <dbReference type="RefSeq" id="XP_012887562.1"/>
    </source>
</evidence>
<dbReference type="PROSITE" id="PS50838">
    <property type="entry name" value="MAGE"/>
    <property type="match status" value="1"/>
</dbReference>
<feature type="compositionally biased region" description="Low complexity" evidence="2">
    <location>
        <begin position="44"/>
        <end position="53"/>
    </location>
</feature>
<dbReference type="Gene3D" id="1.10.10.1200">
    <property type="entry name" value="MAGE homology domain, winged helix WH1 motif"/>
    <property type="match status" value="1"/>
</dbReference>
<feature type="domain" description="MAGE" evidence="3">
    <location>
        <begin position="112"/>
        <end position="308"/>
    </location>
</feature>
<protein>
    <submittedName>
        <fullName evidence="5">Melanoma-associated antigen B2-like</fullName>
    </submittedName>
</protein>
<keyword evidence="1" id="KW-0825">Tumor antigen</keyword>